<dbReference type="InterPro" id="IPR018723">
    <property type="entry name" value="DUF2254_membrane"/>
</dbReference>
<dbReference type="EMBL" id="FLRA01000013">
    <property type="protein sequence ID" value="SBT17888.1"/>
    <property type="molecule type" value="Genomic_DNA"/>
</dbReference>
<feature type="transmembrane region" description="Helical" evidence="1">
    <location>
        <begin position="117"/>
        <end position="135"/>
    </location>
</feature>
<evidence type="ECO:0000313" key="3">
    <source>
        <dbReference type="EMBL" id="SBT22026.1"/>
    </source>
</evidence>
<evidence type="ECO:0000313" key="2">
    <source>
        <dbReference type="EMBL" id="SBT17888.1"/>
    </source>
</evidence>
<dbReference type="RefSeq" id="WP_067035738.1">
    <property type="nucleotide sequence ID" value="NZ_FLRA01000013.1"/>
</dbReference>
<keyword evidence="1" id="KW-0812">Transmembrane</keyword>
<evidence type="ECO:0008006" key="6">
    <source>
        <dbReference type="Google" id="ProtNLM"/>
    </source>
</evidence>
<dbReference type="Pfam" id="PF10011">
    <property type="entry name" value="DUF2254"/>
    <property type="match status" value="1"/>
</dbReference>
<accession>A0A1C3JRN4</accession>
<evidence type="ECO:0000313" key="4">
    <source>
        <dbReference type="Proteomes" id="UP000092840"/>
    </source>
</evidence>
<keyword evidence="1" id="KW-1133">Transmembrane helix</keyword>
<gene>
    <name evidence="2" type="ORF">MGA5115_02004</name>
    <name evidence="3" type="ORF">MGA5116_02637</name>
</gene>
<protein>
    <recommendedName>
        <fullName evidence="6">DUF2254 domain-containing protein</fullName>
    </recommendedName>
</protein>
<name>A0A1C3JRN4_9GAMM</name>
<sequence>MVQISLFPTNKLLKTYDTIRTSFWFVPCLIIFATLLLCSSLLWVDKNLHLQDIHWLNFLYHADGSITRDLLTTVAGSVMTVVSITFSITMVALTNASSQFGPRLIRNFMNDPSTQSVLGVFTSIFLYCLVLARATDNFAGGEYLPGLTLGGAILLTFSGILLLIYFIHHVAINLQADNVIDKVFETMQTNILHIFDEQRSNEAKNTSCKSIERPLKSAFTPIHIKRSGYVQAINYTSLTQILSSYDQCAELLITPGDYITSRMVVIHHSGDDPSPSQIESLLSCITLGAKRTPIQDPEFAILQLVEIALRALSPSINDPYSAIVCVDKLSTTLCNLLHKEFPQGIACDNEDKPRLIFKKASFESLANSAYDQIRQHANRSLSVQLRLLEGLCRIAEQAQNQKHWKFIRQQKNMLEHELKKRDFVDHDMQEINERITCLEHIMAKRSL</sequence>
<keyword evidence="1" id="KW-0472">Membrane</keyword>
<reference evidence="2 5" key="1">
    <citation type="submission" date="2016-06" db="EMBL/GenBank/DDBJ databases">
        <authorList>
            <person name="Kjaerup R.B."/>
            <person name="Dalgaard T.S."/>
            <person name="Juul-Madsen H.R."/>
        </authorList>
    </citation>
    <scope>NUCLEOTIDE SEQUENCE [LARGE SCALE GENOMIC DNA]</scope>
    <source>
        <strain evidence="2 5">CECT 5115</strain>
    </source>
</reference>
<evidence type="ECO:0000256" key="1">
    <source>
        <dbReference type="SAM" id="Phobius"/>
    </source>
</evidence>
<reference evidence="3 4" key="2">
    <citation type="submission" date="2016-06" db="EMBL/GenBank/DDBJ databases">
        <authorList>
            <person name="Rodrigo-Torres L."/>
            <person name="Arahal D.R."/>
        </authorList>
    </citation>
    <scope>NUCLEOTIDE SEQUENCE [LARGE SCALE GENOMIC DNA]</scope>
    <source>
        <strain evidence="3 4">CECT 5116</strain>
    </source>
</reference>
<dbReference type="OrthoDB" id="2955631at2"/>
<feature type="transmembrane region" description="Helical" evidence="1">
    <location>
        <begin position="21"/>
        <end position="44"/>
    </location>
</feature>
<feature type="transmembrane region" description="Helical" evidence="1">
    <location>
        <begin position="147"/>
        <end position="167"/>
    </location>
</feature>
<proteinExistence type="predicted"/>
<dbReference type="AlphaFoldDB" id="A0A1C3JRN4"/>
<organism evidence="2 5">
    <name type="scientific">Marinomonas gallaica</name>
    <dbReference type="NCBI Taxonomy" id="1806667"/>
    <lineage>
        <taxon>Bacteria</taxon>
        <taxon>Pseudomonadati</taxon>
        <taxon>Pseudomonadota</taxon>
        <taxon>Gammaproteobacteria</taxon>
        <taxon>Oceanospirillales</taxon>
        <taxon>Oceanospirillaceae</taxon>
        <taxon>Marinomonas</taxon>
    </lineage>
</organism>
<evidence type="ECO:0000313" key="5">
    <source>
        <dbReference type="Proteomes" id="UP000092871"/>
    </source>
</evidence>
<dbReference type="EMBL" id="FLRB01000014">
    <property type="protein sequence ID" value="SBT22026.1"/>
    <property type="molecule type" value="Genomic_DNA"/>
</dbReference>
<dbReference type="Proteomes" id="UP000092840">
    <property type="component" value="Unassembled WGS sequence"/>
</dbReference>
<feature type="transmembrane region" description="Helical" evidence="1">
    <location>
        <begin position="74"/>
        <end position="96"/>
    </location>
</feature>
<dbReference type="Proteomes" id="UP000092871">
    <property type="component" value="Unassembled WGS sequence"/>
</dbReference>
<keyword evidence="4" id="KW-1185">Reference proteome</keyword>